<evidence type="ECO:0000313" key="1">
    <source>
        <dbReference type="EMBL" id="AMP10403.1"/>
    </source>
</evidence>
<dbReference type="RefSeq" id="WP_082797893.1">
    <property type="nucleotide sequence ID" value="NZ_CP013233.1"/>
</dbReference>
<gene>
    <name evidence="1" type="ORF">CAter282_2672</name>
</gene>
<proteinExistence type="predicted"/>
<reference evidence="1 2" key="1">
    <citation type="submission" date="2015-11" db="EMBL/GenBank/DDBJ databases">
        <title>Exploring the genomic traits of fungus-feeding bacterial genus Collimonas.</title>
        <authorList>
            <person name="Song C."/>
            <person name="Schmidt R."/>
            <person name="de Jager V."/>
            <person name="Krzyzanowska D."/>
            <person name="Jongedijk E."/>
            <person name="Cankar K."/>
            <person name="Beekwilder J."/>
            <person name="van Veen A."/>
            <person name="de Boer W."/>
            <person name="van Veen J.A."/>
            <person name="Garbeva P."/>
        </authorList>
    </citation>
    <scope>NUCLEOTIDE SEQUENCE [LARGE SCALE GENOMIC DNA]</scope>
    <source>
        <strain evidence="1 2">Ter282</strain>
    </source>
</reference>
<name>A0A127QK55_9BURK</name>
<dbReference type="EMBL" id="CP013235">
    <property type="protein sequence ID" value="AMP10403.1"/>
    <property type="molecule type" value="Genomic_DNA"/>
</dbReference>
<protein>
    <submittedName>
        <fullName evidence="1">Uncharacterized protein</fullName>
    </submittedName>
</protein>
<sequence length="66" mass="7386">MQVRYQAALRPDKPVIISEQNCFVPNGIPGISKNFSLIVRQELAAVRRQFVAAIDMRIPAAVFTTQ</sequence>
<keyword evidence="2" id="KW-1185">Reference proteome</keyword>
<organism evidence="1 2">
    <name type="scientific">Collimonas arenae</name>
    <dbReference type="NCBI Taxonomy" id="279058"/>
    <lineage>
        <taxon>Bacteria</taxon>
        <taxon>Pseudomonadati</taxon>
        <taxon>Pseudomonadota</taxon>
        <taxon>Betaproteobacteria</taxon>
        <taxon>Burkholderiales</taxon>
        <taxon>Oxalobacteraceae</taxon>
        <taxon>Collimonas</taxon>
    </lineage>
</organism>
<accession>A0A127QK55</accession>
<evidence type="ECO:0000313" key="2">
    <source>
        <dbReference type="Proteomes" id="UP000071778"/>
    </source>
</evidence>
<dbReference type="Proteomes" id="UP000071778">
    <property type="component" value="Chromosome"/>
</dbReference>
<dbReference type="AlphaFoldDB" id="A0A127QK55"/>